<keyword evidence="3" id="KW-1185">Reference proteome</keyword>
<gene>
    <name evidence="2" type="ORF">CERSUDRAFT_101229</name>
</gene>
<dbReference type="HOGENOM" id="CLU_877157_0_0_1"/>
<reference evidence="2 3" key="1">
    <citation type="journal article" date="2012" name="Proc. Natl. Acad. Sci. U.S.A.">
        <title>Comparative genomics of Ceriporiopsis subvermispora and Phanerochaete chrysosporium provide insight into selective ligninolysis.</title>
        <authorList>
            <person name="Fernandez-Fueyo E."/>
            <person name="Ruiz-Duenas F.J."/>
            <person name="Ferreira P."/>
            <person name="Floudas D."/>
            <person name="Hibbett D.S."/>
            <person name="Canessa P."/>
            <person name="Larrondo L.F."/>
            <person name="James T.Y."/>
            <person name="Seelenfreund D."/>
            <person name="Lobos S."/>
            <person name="Polanco R."/>
            <person name="Tello M."/>
            <person name="Honda Y."/>
            <person name="Watanabe T."/>
            <person name="Watanabe T."/>
            <person name="Ryu J.S."/>
            <person name="Kubicek C.P."/>
            <person name="Schmoll M."/>
            <person name="Gaskell J."/>
            <person name="Hammel K.E."/>
            <person name="St John F.J."/>
            <person name="Vanden Wymelenberg A."/>
            <person name="Sabat G."/>
            <person name="Splinter BonDurant S."/>
            <person name="Syed K."/>
            <person name="Yadav J.S."/>
            <person name="Doddapaneni H."/>
            <person name="Subramanian V."/>
            <person name="Lavin J.L."/>
            <person name="Oguiza J.A."/>
            <person name="Perez G."/>
            <person name="Pisabarro A.G."/>
            <person name="Ramirez L."/>
            <person name="Santoyo F."/>
            <person name="Master E."/>
            <person name="Coutinho P.M."/>
            <person name="Henrissat B."/>
            <person name="Lombard V."/>
            <person name="Magnuson J.K."/>
            <person name="Kuees U."/>
            <person name="Hori C."/>
            <person name="Igarashi K."/>
            <person name="Samejima M."/>
            <person name="Held B.W."/>
            <person name="Barry K.W."/>
            <person name="LaButti K.M."/>
            <person name="Lapidus A."/>
            <person name="Lindquist E.A."/>
            <person name="Lucas S.M."/>
            <person name="Riley R."/>
            <person name="Salamov A.A."/>
            <person name="Hoffmeister D."/>
            <person name="Schwenk D."/>
            <person name="Hadar Y."/>
            <person name="Yarden O."/>
            <person name="de Vries R.P."/>
            <person name="Wiebenga A."/>
            <person name="Stenlid J."/>
            <person name="Eastwood D."/>
            <person name="Grigoriev I.V."/>
            <person name="Berka R.M."/>
            <person name="Blanchette R.A."/>
            <person name="Kersten P."/>
            <person name="Martinez A.T."/>
            <person name="Vicuna R."/>
            <person name="Cullen D."/>
        </authorList>
    </citation>
    <scope>NUCLEOTIDE SEQUENCE [LARGE SCALE GENOMIC DNA]</scope>
    <source>
        <strain evidence="2 3">B</strain>
    </source>
</reference>
<evidence type="ECO:0000256" key="1">
    <source>
        <dbReference type="SAM" id="MobiDB-lite"/>
    </source>
</evidence>
<sequence>MSKVCHQCTGQSEGEDTTDTTDTAHPPYPPVLPRTPRTGTPQTPQTPRSQRGAGRIASAPGPAKVMDSGRSPAVGRAIGNRASSPIEVSSTDEADVTPAATKRKQPPRDDVVVLTDSEGDYAASAKKPKKTAVPVKVQVVAGKRNVKRPRPLSDVIVVSSDSEAEKTPKAGASSTTTDVAKSITGPSNPEWSHDERRMIIRVAIWTNRKEDASIDWQILPLGRTTIGRLVEGLQLPKDTLIELWEPSTSSWEGRYHQKSTFWVRQDRKRVLGRVIGSGEVGMDFWKEMQMLQSSMATTPFDWLLLEKADDRAAAAST</sequence>
<feature type="region of interest" description="Disordered" evidence="1">
    <location>
        <begin position="1"/>
        <end position="111"/>
    </location>
</feature>
<feature type="region of interest" description="Disordered" evidence="1">
    <location>
        <begin position="160"/>
        <end position="190"/>
    </location>
</feature>
<feature type="compositionally biased region" description="Polar residues" evidence="1">
    <location>
        <begin position="172"/>
        <end position="190"/>
    </location>
</feature>
<evidence type="ECO:0000313" key="2">
    <source>
        <dbReference type="EMBL" id="EMD30560.1"/>
    </source>
</evidence>
<feature type="compositionally biased region" description="Low complexity" evidence="1">
    <location>
        <begin position="34"/>
        <end position="52"/>
    </location>
</feature>
<organism evidence="2 3">
    <name type="scientific">Ceriporiopsis subvermispora (strain B)</name>
    <name type="common">White-rot fungus</name>
    <name type="synonym">Gelatoporia subvermispora</name>
    <dbReference type="NCBI Taxonomy" id="914234"/>
    <lineage>
        <taxon>Eukaryota</taxon>
        <taxon>Fungi</taxon>
        <taxon>Dikarya</taxon>
        <taxon>Basidiomycota</taxon>
        <taxon>Agaricomycotina</taxon>
        <taxon>Agaricomycetes</taxon>
        <taxon>Polyporales</taxon>
        <taxon>Gelatoporiaceae</taxon>
        <taxon>Gelatoporia</taxon>
    </lineage>
</organism>
<proteinExistence type="predicted"/>
<dbReference type="AlphaFoldDB" id="M2QEX6"/>
<accession>M2QEX6</accession>
<dbReference type="Proteomes" id="UP000016930">
    <property type="component" value="Unassembled WGS sequence"/>
</dbReference>
<name>M2QEX6_CERS8</name>
<protein>
    <submittedName>
        <fullName evidence="2">Uncharacterized protein</fullName>
    </submittedName>
</protein>
<evidence type="ECO:0000313" key="3">
    <source>
        <dbReference type="Proteomes" id="UP000016930"/>
    </source>
</evidence>
<dbReference type="OrthoDB" id="10652595at2759"/>
<dbReference type="EMBL" id="KB446005">
    <property type="protein sequence ID" value="EMD30560.1"/>
    <property type="molecule type" value="Genomic_DNA"/>
</dbReference>